<proteinExistence type="predicted"/>
<organism evidence="1 2">
    <name type="scientific">Gluconobacter potus</name>
    <dbReference type="NCBI Taxonomy" id="2724927"/>
    <lineage>
        <taxon>Bacteria</taxon>
        <taxon>Pseudomonadati</taxon>
        <taxon>Pseudomonadota</taxon>
        <taxon>Alphaproteobacteria</taxon>
        <taxon>Acetobacterales</taxon>
        <taxon>Acetobacteraceae</taxon>
        <taxon>Gluconobacter</taxon>
    </lineage>
</organism>
<keyword evidence="2" id="KW-1185">Reference proteome</keyword>
<gene>
    <name evidence="1" type="ORF">HKD31_11415</name>
</gene>
<dbReference type="EMBL" id="JABCQF010000007">
    <property type="protein sequence ID" value="MBF0883348.1"/>
    <property type="molecule type" value="Genomic_DNA"/>
</dbReference>
<evidence type="ECO:0000313" key="2">
    <source>
        <dbReference type="Proteomes" id="UP000644588"/>
    </source>
</evidence>
<comment type="caution">
    <text evidence="1">The sequence shown here is derived from an EMBL/GenBank/DDBJ whole genome shotgun (WGS) entry which is preliminary data.</text>
</comment>
<reference evidence="2" key="1">
    <citation type="submission" date="2020-04" db="EMBL/GenBank/DDBJ databases">
        <title>Description of novel Gluconacetobacter.</title>
        <authorList>
            <person name="Sombolestani A."/>
        </authorList>
    </citation>
    <scope>NUCLEOTIDE SEQUENCE [LARGE SCALE GENOMIC DNA]</scope>
    <source>
        <strain evidence="2">R-71646</strain>
    </source>
</reference>
<name>A0ABR9YP32_9PROT</name>
<evidence type="ECO:0000313" key="1">
    <source>
        <dbReference type="EMBL" id="MBF0883348.1"/>
    </source>
</evidence>
<reference evidence="1 2" key="2">
    <citation type="submission" date="2020-11" db="EMBL/GenBank/DDBJ databases">
        <title>Description of novel Gluconobacter species.</title>
        <authorList>
            <person name="Cleenwerck I."/>
            <person name="Cnockaert M."/>
            <person name="Borremans W."/>
            <person name="Wieme A.D."/>
            <person name="De Vuyst L."/>
            <person name="Vandamme P."/>
        </authorList>
    </citation>
    <scope>NUCLEOTIDE SEQUENCE [LARGE SCALE GENOMIC DNA]</scope>
    <source>
        <strain evidence="1 2">R-71646</strain>
    </source>
</reference>
<protein>
    <submittedName>
        <fullName evidence="1">Uncharacterized protein</fullName>
    </submittedName>
</protein>
<dbReference type="RefSeq" id="WP_172493316.1">
    <property type="nucleotide sequence ID" value="NZ_JABCQF010000007.1"/>
</dbReference>
<accession>A0ABR9YP32</accession>
<sequence length="126" mass="13637">MINLFAIAGAATGVVNPQIEAVLKVSDGVTHNPDFSTTPRIIELAMQIEVQALSSSDLQQIQSVNQSSDMRAVYIIGGIKGLNRPLQCGGDIINFYGSDWLVTQSLEEWGMGEWSKVAVTRQTTPT</sequence>
<dbReference type="Proteomes" id="UP000644588">
    <property type="component" value="Unassembled WGS sequence"/>
</dbReference>